<evidence type="ECO:0000256" key="4">
    <source>
        <dbReference type="ARBA" id="ARBA00022723"/>
    </source>
</evidence>
<keyword evidence="4" id="KW-0479">Metal-binding</keyword>
<keyword evidence="7" id="KW-1015">Disulfide bond</keyword>
<keyword evidence="10" id="KW-1185">Reference proteome</keyword>
<dbReference type="Gene3D" id="2.60.120.260">
    <property type="entry name" value="Galactose-binding domain-like"/>
    <property type="match status" value="1"/>
</dbReference>
<organism evidence="9 10">
    <name type="scientific">Elysia chlorotica</name>
    <name type="common">Eastern emerald elysia</name>
    <name type="synonym">Sea slug</name>
    <dbReference type="NCBI Taxonomy" id="188477"/>
    <lineage>
        <taxon>Eukaryota</taxon>
        <taxon>Metazoa</taxon>
        <taxon>Spiralia</taxon>
        <taxon>Lophotrochozoa</taxon>
        <taxon>Mollusca</taxon>
        <taxon>Gastropoda</taxon>
        <taxon>Heterobranchia</taxon>
        <taxon>Euthyneura</taxon>
        <taxon>Panpulmonata</taxon>
        <taxon>Sacoglossa</taxon>
        <taxon>Placobranchoidea</taxon>
        <taxon>Plakobranchidae</taxon>
        <taxon>Elysia</taxon>
    </lineage>
</organism>
<reference evidence="9 10" key="1">
    <citation type="submission" date="2019-01" db="EMBL/GenBank/DDBJ databases">
        <title>A draft genome assembly of the solar-powered sea slug Elysia chlorotica.</title>
        <authorList>
            <person name="Cai H."/>
            <person name="Li Q."/>
            <person name="Fang X."/>
            <person name="Li J."/>
            <person name="Curtis N.E."/>
            <person name="Altenburger A."/>
            <person name="Shibata T."/>
            <person name="Feng M."/>
            <person name="Maeda T."/>
            <person name="Schwartz J.A."/>
            <person name="Shigenobu S."/>
            <person name="Lundholm N."/>
            <person name="Nishiyama T."/>
            <person name="Yang H."/>
            <person name="Hasebe M."/>
            <person name="Li S."/>
            <person name="Pierce S.K."/>
            <person name="Wang J."/>
        </authorList>
    </citation>
    <scope>NUCLEOTIDE SEQUENCE [LARGE SCALE GENOMIC DNA]</scope>
    <source>
        <strain evidence="9">EC2010</strain>
        <tissue evidence="9">Whole organism of an adult</tissue>
    </source>
</reference>
<evidence type="ECO:0000256" key="5">
    <source>
        <dbReference type="ARBA" id="ARBA00022734"/>
    </source>
</evidence>
<keyword evidence="6" id="KW-0106">Calcium</keyword>
<evidence type="ECO:0000256" key="2">
    <source>
        <dbReference type="ARBA" id="ARBA00010147"/>
    </source>
</evidence>
<accession>A0A3S0Z8P9</accession>
<evidence type="ECO:0000259" key="8">
    <source>
        <dbReference type="SMART" id="SM00607"/>
    </source>
</evidence>
<dbReference type="OrthoDB" id="6158912at2759"/>
<gene>
    <name evidence="9" type="ORF">EGW08_018942</name>
</gene>
<dbReference type="InterPro" id="IPR051941">
    <property type="entry name" value="BG_Antigen-Binding_Lectin"/>
</dbReference>
<evidence type="ECO:0000313" key="9">
    <source>
        <dbReference type="EMBL" id="RUS73293.1"/>
    </source>
</evidence>
<name>A0A3S0Z8P9_ELYCH</name>
<evidence type="ECO:0000256" key="1">
    <source>
        <dbReference type="ARBA" id="ARBA00002219"/>
    </source>
</evidence>
<comment type="subunit">
    <text evidence="3">Homotrimer.</text>
</comment>
<dbReference type="SMART" id="SM00607">
    <property type="entry name" value="FTP"/>
    <property type="match status" value="1"/>
</dbReference>
<comment type="similarity">
    <text evidence="2">Belongs to the fucolectin family.</text>
</comment>
<dbReference type="PANTHER" id="PTHR45713:SF6">
    <property type="entry name" value="F5_8 TYPE C DOMAIN-CONTAINING PROTEIN"/>
    <property type="match status" value="1"/>
</dbReference>
<dbReference type="GO" id="GO:0010185">
    <property type="term" value="P:regulation of cellular defense response"/>
    <property type="evidence" value="ECO:0007669"/>
    <property type="project" value="UniProtKB-ARBA"/>
</dbReference>
<feature type="domain" description="Fucolectin tachylectin-4 pentraxin-1" evidence="8">
    <location>
        <begin position="99"/>
        <end position="250"/>
    </location>
</feature>
<dbReference type="GO" id="GO:0001868">
    <property type="term" value="P:regulation of complement activation, lectin pathway"/>
    <property type="evidence" value="ECO:0007669"/>
    <property type="project" value="UniProtKB-ARBA"/>
</dbReference>
<sequence>MDDSTCNDGTTDTVYVKLDTPIPLTWARLVFSGEAYKDRIQFYFTPGYTTQPIECSVLRTANVDATTVDFSCPTPDTAKKVVLVGQGVRKLCSLYISGGRNVALKQRAEQSPKFESWSEDWGASNAVDGRTDDPNKAGHTCTHTDHKGSHGWWELEFSRPVDISSFLIYNRFDCCQERLEKFKLTVKPGSSTDTPYIYTEPGDRKLTYEVVPYPPIRFPVRELRFDVDNQGTNVILTLCEVFVFGESHCQPGRFGLQCERTCNCADKTEACFVHSGGCPSGCAANYTGQDCYELDCPDGTYGDRCKERCSDTCAGTSNPCRQSDGACTQGCDPGYTGTQCQT</sequence>
<feature type="non-terminal residue" evidence="9">
    <location>
        <position position="342"/>
    </location>
</feature>
<evidence type="ECO:0000313" key="10">
    <source>
        <dbReference type="Proteomes" id="UP000271974"/>
    </source>
</evidence>
<comment type="caution">
    <text evidence="9">The sequence shown here is derived from an EMBL/GenBank/DDBJ whole genome shotgun (WGS) entry which is preliminary data.</text>
</comment>
<evidence type="ECO:0000256" key="6">
    <source>
        <dbReference type="ARBA" id="ARBA00022837"/>
    </source>
</evidence>
<dbReference type="AlphaFoldDB" id="A0A3S0Z8P9"/>
<protein>
    <recommendedName>
        <fullName evidence="8">Fucolectin tachylectin-4 pentraxin-1 domain-containing protein</fullName>
    </recommendedName>
</protein>
<dbReference type="GO" id="GO:0042806">
    <property type="term" value="F:fucose binding"/>
    <property type="evidence" value="ECO:0007669"/>
    <property type="project" value="UniProtKB-ARBA"/>
</dbReference>
<dbReference type="PANTHER" id="PTHR45713">
    <property type="entry name" value="FTP DOMAIN-CONTAINING PROTEIN"/>
    <property type="match status" value="1"/>
</dbReference>
<dbReference type="InterPro" id="IPR008979">
    <property type="entry name" value="Galactose-bd-like_sf"/>
</dbReference>
<dbReference type="SUPFAM" id="SSF49785">
    <property type="entry name" value="Galactose-binding domain-like"/>
    <property type="match status" value="1"/>
</dbReference>
<proteinExistence type="inferred from homology"/>
<evidence type="ECO:0000256" key="3">
    <source>
        <dbReference type="ARBA" id="ARBA00011233"/>
    </source>
</evidence>
<dbReference type="Gene3D" id="2.170.300.10">
    <property type="entry name" value="Tie2 ligand-binding domain superfamily"/>
    <property type="match status" value="1"/>
</dbReference>
<dbReference type="InterPro" id="IPR006585">
    <property type="entry name" value="FTP1"/>
</dbReference>
<keyword evidence="5" id="KW-0430">Lectin</keyword>
<dbReference type="EMBL" id="RQTK01000954">
    <property type="protein sequence ID" value="RUS73293.1"/>
    <property type="molecule type" value="Genomic_DNA"/>
</dbReference>
<evidence type="ECO:0000256" key="7">
    <source>
        <dbReference type="ARBA" id="ARBA00023157"/>
    </source>
</evidence>
<comment type="function">
    <text evidence="1">Acts as a defensive agent. Recognizes blood group fucosylated oligosaccharides including A, B, H and Lewis B-type antigens. Does not recognize Lewis A antigen and has low affinity for monovalent haptens.</text>
</comment>
<dbReference type="Pfam" id="PF22633">
    <property type="entry name" value="F5_F8_type_C_2"/>
    <property type="match status" value="1"/>
</dbReference>
<dbReference type="Proteomes" id="UP000271974">
    <property type="component" value="Unassembled WGS sequence"/>
</dbReference>
<dbReference type="GO" id="GO:0046872">
    <property type="term" value="F:metal ion binding"/>
    <property type="evidence" value="ECO:0007669"/>
    <property type="project" value="UniProtKB-KW"/>
</dbReference>